<reference evidence="3 4" key="1">
    <citation type="submission" date="2016-06" db="EMBL/GenBank/DDBJ databases">
        <authorList>
            <person name="Kjaerup R.B."/>
            <person name="Dalgaard T.S."/>
            <person name="Juul-Madsen H.R."/>
        </authorList>
    </citation>
    <scope>NUCLEOTIDE SEQUENCE [LARGE SCALE GENOMIC DNA]</scope>
    <source>
        <strain evidence="3 4">DSM 43904</strain>
    </source>
</reference>
<keyword evidence="1" id="KW-0378">Hydrolase</keyword>
<feature type="domain" description="Isochorismatase-like" evidence="2">
    <location>
        <begin position="9"/>
        <end position="192"/>
    </location>
</feature>
<dbReference type="InterPro" id="IPR000868">
    <property type="entry name" value="Isochorismatase-like_dom"/>
</dbReference>
<dbReference type="InterPro" id="IPR050272">
    <property type="entry name" value="Isochorismatase-like_hydrls"/>
</dbReference>
<dbReference type="PANTHER" id="PTHR43540">
    <property type="entry name" value="PEROXYUREIDOACRYLATE/UREIDOACRYLATE AMIDOHYDROLASE-RELATED"/>
    <property type="match status" value="1"/>
</dbReference>
<evidence type="ECO:0000256" key="1">
    <source>
        <dbReference type="ARBA" id="ARBA00022801"/>
    </source>
</evidence>
<dbReference type="EMBL" id="LT607750">
    <property type="protein sequence ID" value="SCG53596.1"/>
    <property type="molecule type" value="Genomic_DNA"/>
</dbReference>
<evidence type="ECO:0000313" key="3">
    <source>
        <dbReference type="EMBL" id="SCG53596.1"/>
    </source>
</evidence>
<accession>A0A1C5I6L8</accession>
<dbReference type="CDD" id="cd00431">
    <property type="entry name" value="cysteine_hydrolases"/>
    <property type="match status" value="1"/>
</dbReference>
<gene>
    <name evidence="3" type="ORF">GA0070609_2851</name>
</gene>
<dbReference type="Pfam" id="PF00857">
    <property type="entry name" value="Isochorismatase"/>
    <property type="match status" value="1"/>
</dbReference>
<dbReference type="AlphaFoldDB" id="A0A1C5I6L8"/>
<dbReference type="InterPro" id="IPR036380">
    <property type="entry name" value="Isochorismatase-like_sf"/>
</dbReference>
<sequence length="202" mass="21424">MEEIDPARTAVLCVHWQHEVVSPDGLFGPLFADQVARHHVASHAARVAAAVRTGGGSVVYTRVAHRPGYPDLIPNTPAFALIRQRNAFLEGAPKTRIIDEVAPQSGDVVITHVRLSGFFGTDLDTILRARGVQTVLFTGVATNLSITGTAYEAVNHGYRIVTVSDACTAATDDAHRASLATLGQLGPVVSTDDVVRRLTGGP</sequence>
<keyword evidence="4" id="KW-1185">Reference proteome</keyword>
<protein>
    <submittedName>
        <fullName evidence="3">Nicotinamidase-related amidase</fullName>
    </submittedName>
</protein>
<proteinExistence type="predicted"/>
<dbReference type="Proteomes" id="UP000198217">
    <property type="component" value="Chromosome I"/>
</dbReference>
<organism evidence="3 4">
    <name type="scientific">Micromonospora echinaurantiaca</name>
    <dbReference type="NCBI Taxonomy" id="47857"/>
    <lineage>
        <taxon>Bacteria</taxon>
        <taxon>Bacillati</taxon>
        <taxon>Actinomycetota</taxon>
        <taxon>Actinomycetes</taxon>
        <taxon>Micromonosporales</taxon>
        <taxon>Micromonosporaceae</taxon>
        <taxon>Micromonospora</taxon>
    </lineage>
</organism>
<dbReference type="Gene3D" id="3.40.50.850">
    <property type="entry name" value="Isochorismatase-like"/>
    <property type="match status" value="1"/>
</dbReference>
<name>A0A1C5I6L8_9ACTN</name>
<evidence type="ECO:0000313" key="4">
    <source>
        <dbReference type="Proteomes" id="UP000198217"/>
    </source>
</evidence>
<dbReference type="SUPFAM" id="SSF52499">
    <property type="entry name" value="Isochorismatase-like hydrolases"/>
    <property type="match status" value="1"/>
</dbReference>
<dbReference type="RefSeq" id="WP_088994230.1">
    <property type="nucleotide sequence ID" value="NZ_LT607750.1"/>
</dbReference>
<evidence type="ECO:0000259" key="2">
    <source>
        <dbReference type="Pfam" id="PF00857"/>
    </source>
</evidence>
<dbReference type="GO" id="GO:0016787">
    <property type="term" value="F:hydrolase activity"/>
    <property type="evidence" value="ECO:0007669"/>
    <property type="project" value="UniProtKB-KW"/>
</dbReference>